<name>A0A835EIL8_9POAL</name>
<evidence type="ECO:0000256" key="2">
    <source>
        <dbReference type="SAM" id="MobiDB-lite"/>
    </source>
</evidence>
<feature type="region of interest" description="Disordered" evidence="2">
    <location>
        <begin position="227"/>
        <end position="247"/>
    </location>
</feature>
<proteinExistence type="predicted"/>
<keyword evidence="1" id="KW-0862">Zinc</keyword>
<evidence type="ECO:0000313" key="4">
    <source>
        <dbReference type="EMBL" id="KAF8688825.1"/>
    </source>
</evidence>
<feature type="region of interest" description="Disordered" evidence="2">
    <location>
        <begin position="90"/>
        <end position="111"/>
    </location>
</feature>
<evidence type="ECO:0000259" key="3">
    <source>
        <dbReference type="PROSITE" id="PS50089"/>
    </source>
</evidence>
<dbReference type="InterPro" id="IPR013083">
    <property type="entry name" value="Znf_RING/FYVE/PHD"/>
</dbReference>
<comment type="caution">
    <text evidence="4">The sequence shown here is derived from an EMBL/GenBank/DDBJ whole genome shotgun (WGS) entry which is preliminary data.</text>
</comment>
<dbReference type="OrthoDB" id="663895at2759"/>
<organism evidence="4 5">
    <name type="scientific">Digitaria exilis</name>
    <dbReference type="NCBI Taxonomy" id="1010633"/>
    <lineage>
        <taxon>Eukaryota</taxon>
        <taxon>Viridiplantae</taxon>
        <taxon>Streptophyta</taxon>
        <taxon>Embryophyta</taxon>
        <taxon>Tracheophyta</taxon>
        <taxon>Spermatophyta</taxon>
        <taxon>Magnoliopsida</taxon>
        <taxon>Liliopsida</taxon>
        <taxon>Poales</taxon>
        <taxon>Poaceae</taxon>
        <taxon>PACMAD clade</taxon>
        <taxon>Panicoideae</taxon>
        <taxon>Panicodae</taxon>
        <taxon>Paniceae</taxon>
        <taxon>Anthephorinae</taxon>
        <taxon>Digitaria</taxon>
    </lineage>
</organism>
<feature type="region of interest" description="Disordered" evidence="2">
    <location>
        <begin position="141"/>
        <end position="163"/>
    </location>
</feature>
<accession>A0A835EIL8</accession>
<dbReference type="InterPro" id="IPR001841">
    <property type="entry name" value="Znf_RING"/>
</dbReference>
<dbReference type="GO" id="GO:0061630">
    <property type="term" value="F:ubiquitin protein ligase activity"/>
    <property type="evidence" value="ECO:0007669"/>
    <property type="project" value="InterPro"/>
</dbReference>
<evidence type="ECO:0000256" key="1">
    <source>
        <dbReference type="PROSITE-ProRule" id="PRU00175"/>
    </source>
</evidence>
<dbReference type="Gene3D" id="3.30.40.10">
    <property type="entry name" value="Zinc/RING finger domain, C3HC4 (zinc finger)"/>
    <property type="match status" value="1"/>
</dbReference>
<keyword evidence="5" id="KW-1185">Reference proteome</keyword>
<evidence type="ECO:0000313" key="5">
    <source>
        <dbReference type="Proteomes" id="UP000636709"/>
    </source>
</evidence>
<dbReference type="PANTHER" id="PTHR22938">
    <property type="entry name" value="ZINC FINGER PROTEIN 598"/>
    <property type="match status" value="1"/>
</dbReference>
<dbReference type="InterPro" id="IPR044288">
    <property type="entry name" value="ZNF598/HEL2"/>
</dbReference>
<dbReference type="PROSITE" id="PS50089">
    <property type="entry name" value="ZF_RING_2"/>
    <property type="match status" value="1"/>
</dbReference>
<dbReference type="Proteomes" id="UP000636709">
    <property type="component" value="Unassembled WGS sequence"/>
</dbReference>
<dbReference type="PANTHER" id="PTHR22938:SF15">
    <property type="entry name" value="OS01G0568000 PROTEIN"/>
    <property type="match status" value="1"/>
</dbReference>
<gene>
    <name evidence="4" type="ORF">HU200_042156</name>
</gene>
<reference evidence="4" key="1">
    <citation type="submission" date="2020-07" db="EMBL/GenBank/DDBJ databases">
        <title>Genome sequence and genetic diversity analysis of an under-domesticated orphan crop, white fonio (Digitaria exilis).</title>
        <authorList>
            <person name="Bennetzen J.L."/>
            <person name="Chen S."/>
            <person name="Ma X."/>
            <person name="Wang X."/>
            <person name="Yssel A.E.J."/>
            <person name="Chaluvadi S.R."/>
            <person name="Johnson M."/>
            <person name="Gangashetty P."/>
            <person name="Hamidou F."/>
            <person name="Sanogo M.D."/>
            <person name="Zwaenepoel A."/>
            <person name="Wallace J."/>
            <person name="Van De Peer Y."/>
            <person name="Van Deynze A."/>
        </authorList>
    </citation>
    <scope>NUCLEOTIDE SEQUENCE</scope>
    <source>
        <tissue evidence="4">Leaves</tissue>
    </source>
</reference>
<dbReference type="EMBL" id="JACEFO010002025">
    <property type="protein sequence ID" value="KAF8688825.1"/>
    <property type="molecule type" value="Genomic_DNA"/>
</dbReference>
<dbReference type="SUPFAM" id="SSF57850">
    <property type="entry name" value="RING/U-box"/>
    <property type="match status" value="1"/>
</dbReference>
<feature type="compositionally biased region" description="Polar residues" evidence="2">
    <location>
        <begin position="144"/>
        <end position="154"/>
    </location>
</feature>
<dbReference type="AlphaFoldDB" id="A0A835EIL8"/>
<keyword evidence="1" id="KW-0863">Zinc-finger</keyword>
<feature type="domain" description="RING-type" evidence="3">
    <location>
        <begin position="32"/>
        <end position="73"/>
    </location>
</feature>
<dbReference type="GO" id="GO:0008270">
    <property type="term" value="F:zinc ion binding"/>
    <property type="evidence" value="ECO:0007669"/>
    <property type="project" value="UniProtKB-KW"/>
</dbReference>
<dbReference type="GO" id="GO:0043022">
    <property type="term" value="F:ribosome binding"/>
    <property type="evidence" value="ECO:0007669"/>
    <property type="project" value="TreeGrafter"/>
</dbReference>
<protein>
    <recommendedName>
        <fullName evidence="3">RING-type domain-containing protein</fullName>
    </recommendedName>
</protein>
<dbReference type="GO" id="GO:0016567">
    <property type="term" value="P:protein ubiquitination"/>
    <property type="evidence" value="ECO:0007669"/>
    <property type="project" value="TreeGrafter"/>
</dbReference>
<keyword evidence="1" id="KW-0479">Metal-binding</keyword>
<dbReference type="GO" id="GO:0072344">
    <property type="term" value="P:rescue of stalled ribosome"/>
    <property type="evidence" value="ECO:0007669"/>
    <property type="project" value="InterPro"/>
</dbReference>
<sequence>MVQRDAESNDGDDATTDIVEAVAGAGPSTRDCPVCMEPAEWVGVGPCGHREVCVTCAARMRFVELNMRCCICRAFCPTVVITKQQQQQQEEGAGSFPKPPLAAGGGANRAGTPLLDHTGMAAYFDDQGQYERARRMCRLEASGARSTNSPSPNTHGKGPNAHGQAFAVAKPSRQKTYWQRDLCPKKPLRQNKFYDDGEERPSTALVEPTGMFAVSHGTWLTAKTACLPRQTSTRDPLGRAARRRPGS</sequence>